<dbReference type="AlphaFoldDB" id="A0A174QVW4"/>
<evidence type="ECO:0000313" key="4">
    <source>
        <dbReference type="Proteomes" id="UP000462885"/>
    </source>
</evidence>
<keyword evidence="2" id="KW-0808">Transferase</keyword>
<dbReference type="Proteomes" id="UP000462885">
    <property type="component" value="Unassembled WGS sequence"/>
</dbReference>
<evidence type="ECO:0000313" key="5">
    <source>
        <dbReference type="Proteomes" id="UP000524321"/>
    </source>
</evidence>
<protein>
    <submittedName>
        <fullName evidence="2">Polysaccharide pyruvyl transferase family protein</fullName>
    </submittedName>
</protein>
<dbReference type="EMBL" id="WCIF01000043">
    <property type="protein sequence ID" value="KAB5431875.1"/>
    <property type="molecule type" value="Genomic_DNA"/>
</dbReference>
<dbReference type="PANTHER" id="PTHR36836:SF1">
    <property type="entry name" value="COLANIC ACID BIOSYNTHESIS PROTEIN WCAK"/>
    <property type="match status" value="1"/>
</dbReference>
<evidence type="ECO:0000259" key="1">
    <source>
        <dbReference type="Pfam" id="PF04230"/>
    </source>
</evidence>
<dbReference type="PANTHER" id="PTHR36836">
    <property type="entry name" value="COLANIC ACID BIOSYNTHESIS PROTEIN WCAK"/>
    <property type="match status" value="1"/>
</dbReference>
<feature type="domain" description="Polysaccharide pyruvyl transferase" evidence="1">
    <location>
        <begin position="13"/>
        <end position="320"/>
    </location>
</feature>
<dbReference type="EMBL" id="JABWDJ010000077">
    <property type="protein sequence ID" value="NVB74981.1"/>
    <property type="molecule type" value="Genomic_DNA"/>
</dbReference>
<name>A0A174QVW4_PHOVU</name>
<dbReference type="Proteomes" id="UP000524321">
    <property type="component" value="Unassembled WGS sequence"/>
</dbReference>
<comment type="caution">
    <text evidence="2">The sequence shown here is derived from an EMBL/GenBank/DDBJ whole genome shotgun (WGS) entry which is preliminary data.</text>
</comment>
<evidence type="ECO:0000313" key="3">
    <source>
        <dbReference type="EMBL" id="NVB74981.1"/>
    </source>
</evidence>
<accession>A0A174QVW4</accession>
<reference evidence="3 5" key="2">
    <citation type="submission" date="2020-04" db="EMBL/GenBank/DDBJ databases">
        <authorList>
            <person name="Pieper L."/>
        </authorList>
    </citation>
    <scope>NUCLEOTIDE SEQUENCE [LARGE SCALE GENOMIC DNA]</scope>
    <source>
        <strain evidence="3 5">B33</strain>
    </source>
</reference>
<dbReference type="InterPro" id="IPR007345">
    <property type="entry name" value="Polysacch_pyruvyl_Trfase"/>
</dbReference>
<organism evidence="2 4">
    <name type="scientific">Phocaeicola vulgatus</name>
    <name type="common">Bacteroides vulgatus</name>
    <dbReference type="NCBI Taxonomy" id="821"/>
    <lineage>
        <taxon>Bacteria</taxon>
        <taxon>Pseudomonadati</taxon>
        <taxon>Bacteroidota</taxon>
        <taxon>Bacteroidia</taxon>
        <taxon>Bacteroidales</taxon>
        <taxon>Bacteroidaceae</taxon>
        <taxon>Phocaeicola</taxon>
    </lineage>
</organism>
<dbReference type="GO" id="GO:0016740">
    <property type="term" value="F:transferase activity"/>
    <property type="evidence" value="ECO:0007669"/>
    <property type="project" value="UniProtKB-KW"/>
</dbReference>
<proteinExistence type="predicted"/>
<reference evidence="3 5" key="3">
    <citation type="submission" date="2020-07" db="EMBL/GenBank/DDBJ databases">
        <title>Bacterial metabolism rescues the inhibition of intestinal drug absorption by food and drug additives.</title>
        <authorList>
            <person name="Zou L."/>
            <person name="Spanogiannopoulos P."/>
            <person name="Chien H.-C."/>
            <person name="Pieper L.M."/>
            <person name="Cai W."/>
            <person name="Khuri N."/>
            <person name="Pottel J."/>
            <person name="Vora B."/>
            <person name="Ni Z."/>
            <person name="Tsakalozou E."/>
            <person name="Zhang W."/>
            <person name="Shoichet B.K."/>
            <person name="Giacomini K.M."/>
            <person name="Turnbaugh P.J."/>
        </authorList>
    </citation>
    <scope>NUCLEOTIDE SEQUENCE [LARGE SCALE GENOMIC DNA]</scope>
    <source>
        <strain evidence="3 5">B33</strain>
    </source>
</reference>
<gene>
    <name evidence="2" type="ORF">F9Z94_21295</name>
    <name evidence="3" type="ORF">HUV05_15860</name>
</gene>
<dbReference type="RefSeq" id="WP_057279433.1">
    <property type="nucleotide sequence ID" value="NZ_CAXSLB010000001.1"/>
</dbReference>
<dbReference type="Pfam" id="PF04230">
    <property type="entry name" value="PS_pyruv_trans"/>
    <property type="match status" value="1"/>
</dbReference>
<sequence>MKIYFPIHLDGGNRGCEAIAKGTAEILGLPKEQLIGLCRNIELDKRLKVDDYVTLWNQKSHLKDFYNRLIRKCMSIMGVAPSKIKDMAYHQHYGIFLDQIMQNDILFSTGGDMMCYDDNEVVYTNNYLHKKGIKTILWGCSIGKNNLTPAKIETLRKFSFIYARESLTADMLHRELGLTNVVTFPDPAFILKPQKCFLPPCFEKDVIGLNLSNFVVNSDDLSTGFGAEVNKLINYILNHTNLNILLIPHVLWKGQDDREISNVILRKYNSSRISVLNSDTLNYCELRYVISKCRFFIGARTHAVISAYSTYVPTIALGYSIKSKGIAKDLELNECLVINSKQVKENAVLSSFKYLSQNEERIRRHLEKMIPDYIGKLHGIVEMLNL</sequence>
<evidence type="ECO:0000313" key="2">
    <source>
        <dbReference type="EMBL" id="KAB5431875.1"/>
    </source>
</evidence>
<reference evidence="2 4" key="1">
    <citation type="submission" date="2019-10" db="EMBL/GenBank/DDBJ databases">
        <title>Genome Sequence and Assembly of iSURF_14.</title>
        <authorList>
            <person name="Wucher B.R."/>
            <person name="Ruoff K.L."/>
            <person name="Price C.E."/>
            <person name="Valls R.R."/>
            <person name="O'Toole G.A."/>
        </authorList>
    </citation>
    <scope>NUCLEOTIDE SEQUENCE [LARGE SCALE GENOMIC DNA]</scope>
    <source>
        <strain evidence="2 4">ANK132K_3B</strain>
    </source>
</reference>